<accession>A0ABR9QGB6</accession>
<reference evidence="2 3" key="1">
    <citation type="submission" date="2020-10" db="EMBL/GenBank/DDBJ databases">
        <title>Bacillus sp. HD4P25, an endophyte from a halophyte.</title>
        <authorList>
            <person name="Sun J.-Q."/>
        </authorList>
    </citation>
    <scope>NUCLEOTIDE SEQUENCE [LARGE SCALE GENOMIC DNA]</scope>
    <source>
        <strain evidence="2 3">YIM 93174</strain>
    </source>
</reference>
<keyword evidence="1" id="KW-0472">Membrane</keyword>
<evidence type="ECO:0000313" key="2">
    <source>
        <dbReference type="EMBL" id="MBE4907471.1"/>
    </source>
</evidence>
<dbReference type="Proteomes" id="UP001516662">
    <property type="component" value="Unassembled WGS sequence"/>
</dbReference>
<feature type="transmembrane region" description="Helical" evidence="1">
    <location>
        <begin position="44"/>
        <end position="69"/>
    </location>
</feature>
<organism evidence="2 3">
    <name type="scientific">Litchfieldia luteola</name>
    <dbReference type="NCBI Taxonomy" id="682179"/>
    <lineage>
        <taxon>Bacteria</taxon>
        <taxon>Bacillati</taxon>
        <taxon>Bacillota</taxon>
        <taxon>Bacilli</taxon>
        <taxon>Bacillales</taxon>
        <taxon>Bacillaceae</taxon>
        <taxon>Litchfieldia</taxon>
    </lineage>
</organism>
<sequence length="409" mass="48143">MDDKFLEKRLQNLKSSYEELPTVSQPKDIVTKIKMTERKSKKKYLFHLPFAASFIGVLLIGSLLAMQLLNNENDIQQGSNKDPQSELLQVPTQDEIEEKSKELSSYYEELLTYLKNNLETENVERYSFVKDSKYVVDRFGDPSFKVFTNKQDLNDYFESTKYYIGYKLLTPKQHIDALSQRKNEIPDDEILGLIIKQEEILKTIYEPKWNQDSNAIYREMSDIGLSAILERLNSKHDFKSEEINTFAKTVVSNGFIFEHVGEGMIEITKDYSRLSQLNVSQQITDYFTMIQERIVMDAALIITWNELSDRIVKLERFILSNPNFPDNKILYELYKRYFTFYTTSLLDNTPIYDRDVLIEEVKSSYERFMEINKGTETAQVINDFYQRLEENNFKRVDNPEIPELITIEP</sequence>
<name>A0ABR9QGB6_9BACI</name>
<comment type="caution">
    <text evidence="2">The sequence shown here is derived from an EMBL/GenBank/DDBJ whole genome shotgun (WGS) entry which is preliminary data.</text>
</comment>
<keyword evidence="1" id="KW-1133">Transmembrane helix</keyword>
<evidence type="ECO:0000256" key="1">
    <source>
        <dbReference type="SAM" id="Phobius"/>
    </source>
</evidence>
<evidence type="ECO:0000313" key="3">
    <source>
        <dbReference type="Proteomes" id="UP001516662"/>
    </source>
</evidence>
<keyword evidence="1" id="KW-0812">Transmembrane</keyword>
<keyword evidence="3" id="KW-1185">Reference proteome</keyword>
<protein>
    <submittedName>
        <fullName evidence="2">Uncharacterized protein</fullName>
    </submittedName>
</protein>
<proteinExistence type="predicted"/>
<gene>
    <name evidence="2" type="ORF">IMZ08_05255</name>
</gene>
<dbReference type="EMBL" id="JADCLJ010000009">
    <property type="protein sequence ID" value="MBE4907471.1"/>
    <property type="molecule type" value="Genomic_DNA"/>
</dbReference>
<dbReference type="RefSeq" id="WP_193534947.1">
    <property type="nucleotide sequence ID" value="NZ_JADCLJ010000009.1"/>
</dbReference>